<dbReference type="AlphaFoldDB" id="W1Q0K0"/>
<dbReference type="PROSITE" id="PS51354">
    <property type="entry name" value="GLUTAREDOXIN_2"/>
    <property type="match status" value="1"/>
</dbReference>
<accession>W1Q0K0</accession>
<evidence type="ECO:0000313" key="3">
    <source>
        <dbReference type="Proteomes" id="UP000017836"/>
    </source>
</evidence>
<dbReference type="SUPFAM" id="SSF52833">
    <property type="entry name" value="Thioredoxin-like"/>
    <property type="match status" value="1"/>
</dbReference>
<dbReference type="EMBL" id="KI392560">
    <property type="protein sequence ID" value="ERN14079.1"/>
    <property type="molecule type" value="Genomic_DNA"/>
</dbReference>
<dbReference type="GO" id="GO:0051015">
    <property type="term" value="F:actin filament binding"/>
    <property type="evidence" value="ECO:0000318"/>
    <property type="project" value="GO_Central"/>
</dbReference>
<reference evidence="3" key="1">
    <citation type="journal article" date="2013" name="Science">
        <title>The Amborella genome and the evolution of flowering plants.</title>
        <authorList>
            <consortium name="Amborella Genome Project"/>
        </authorList>
    </citation>
    <scope>NUCLEOTIDE SEQUENCE [LARGE SCALE GENOMIC DNA]</scope>
</reference>
<dbReference type="InterPro" id="IPR002109">
    <property type="entry name" value="Glutaredoxin"/>
</dbReference>
<feature type="domain" description="Glutaredoxin" evidence="1">
    <location>
        <begin position="243"/>
        <end position="309"/>
    </location>
</feature>
<dbReference type="PANTHER" id="PTHR45669:SF7">
    <property type="entry name" value="F1N19.7"/>
    <property type="match status" value="1"/>
</dbReference>
<name>W1Q0K0_AMBTC</name>
<dbReference type="Pfam" id="PF00462">
    <property type="entry name" value="Glutaredoxin"/>
    <property type="match status" value="1"/>
</dbReference>
<gene>
    <name evidence="2" type="ORF">AMTR_s00021p00225580</name>
</gene>
<dbReference type="CDD" id="cd03031">
    <property type="entry name" value="GRX_GRX_like"/>
    <property type="match status" value="1"/>
</dbReference>
<dbReference type="Proteomes" id="UP000017836">
    <property type="component" value="Unassembled WGS sequence"/>
</dbReference>
<dbReference type="OMA" id="NAIQEPW"/>
<dbReference type="HOGENOM" id="CLU_029893_0_2_1"/>
<keyword evidence="3" id="KW-1185">Reference proteome</keyword>
<dbReference type="InterPro" id="IPR036249">
    <property type="entry name" value="Thioredoxin-like_sf"/>
</dbReference>
<sequence>MGCASSKSVETSLAVDSYRPAGASIALLDIDVLRDPFLFPSEQQPSKAKPQDDELILHKLTTFEYASDAPHSWSEVSKILENLKPALDENKTKKPTVESENSQELMKGLEDDASVNTKPTKISIPPTGTKADKGFSFHTVEELDAKLSKKTTGKNEDLDLKVVKKTMAKSSSLPSGESLEVRNKRINEVSKGGEFKSVKDNIFIVRDREAKFQNPEQRERWLWRMDPLHGYPEMCPPNGAGSVVFYTTTLRGVRRTFEDCQKMKSMIEICRIPADVRDVSLHSEFLTELRELLGEEVNVPRLFIRGRYIGGIEEVEKLNEDGKLVPMIERVGIKREIGENGLEVCGGCGGMRFMPCLKCSGSCKILNEEKVVERCPDCNENGLILCPICH</sequence>
<dbReference type="GO" id="GO:0005884">
    <property type="term" value="C:actin filament"/>
    <property type="evidence" value="ECO:0000318"/>
    <property type="project" value="GO_Central"/>
</dbReference>
<dbReference type="OrthoDB" id="423313at2759"/>
<evidence type="ECO:0000313" key="2">
    <source>
        <dbReference type="EMBL" id="ERN14079.1"/>
    </source>
</evidence>
<organism evidence="2 3">
    <name type="scientific">Amborella trichopoda</name>
    <dbReference type="NCBI Taxonomy" id="13333"/>
    <lineage>
        <taxon>Eukaryota</taxon>
        <taxon>Viridiplantae</taxon>
        <taxon>Streptophyta</taxon>
        <taxon>Embryophyta</taxon>
        <taxon>Tracheophyta</taxon>
        <taxon>Spermatophyta</taxon>
        <taxon>Magnoliopsida</taxon>
        <taxon>Amborellales</taxon>
        <taxon>Amborellaceae</taxon>
        <taxon>Amborella</taxon>
    </lineage>
</organism>
<evidence type="ECO:0000259" key="1">
    <source>
        <dbReference type="Pfam" id="PF00462"/>
    </source>
</evidence>
<dbReference type="KEGG" id="atr:18442329"/>
<dbReference type="eggNOG" id="KOG2824">
    <property type="taxonomic scope" value="Eukaryota"/>
</dbReference>
<proteinExistence type="predicted"/>
<dbReference type="Gene3D" id="3.40.30.10">
    <property type="entry name" value="Glutaredoxin"/>
    <property type="match status" value="1"/>
</dbReference>
<dbReference type="Pfam" id="PF23733">
    <property type="entry name" value="GRXCR1-2_C"/>
    <property type="match status" value="1"/>
</dbReference>
<protein>
    <recommendedName>
        <fullName evidence="1">Glutaredoxin domain-containing protein</fullName>
    </recommendedName>
</protein>
<dbReference type="Gramene" id="ERN14079">
    <property type="protein sequence ID" value="ERN14079"/>
    <property type="gene ID" value="AMTR_s00021p00225580"/>
</dbReference>
<dbReference type="GO" id="GO:0051017">
    <property type="term" value="P:actin filament bundle assembly"/>
    <property type="evidence" value="ECO:0000318"/>
    <property type="project" value="GO_Central"/>
</dbReference>
<dbReference type="PANTHER" id="PTHR45669">
    <property type="entry name" value="GLUTAREDOXIN DOMAIN-CONTAINING CYSTEINE-RICH PROTEIN CG12206-RELATED"/>
    <property type="match status" value="1"/>
</dbReference>